<dbReference type="PANTHER" id="PTHR43883">
    <property type="entry name" value="SLR0207 PROTEIN"/>
    <property type="match status" value="1"/>
</dbReference>
<evidence type="ECO:0000313" key="2">
    <source>
        <dbReference type="Proteomes" id="UP000501237"/>
    </source>
</evidence>
<dbReference type="InterPro" id="IPR021122">
    <property type="entry name" value="RNA_ligase_dom_REL/Rnl2"/>
</dbReference>
<accession>A0A1I0SZ83</accession>
<keyword evidence="1" id="KW-0436">Ligase</keyword>
<organism evidence="1 2">
    <name type="scientific">Metapseudomonas otitidis</name>
    <dbReference type="NCBI Taxonomy" id="319939"/>
    <lineage>
        <taxon>Bacteria</taxon>
        <taxon>Pseudomonadati</taxon>
        <taxon>Pseudomonadota</taxon>
        <taxon>Gammaproteobacteria</taxon>
        <taxon>Pseudomonadales</taxon>
        <taxon>Pseudomonadaceae</taxon>
        <taxon>Metapseudomonas</taxon>
    </lineage>
</organism>
<gene>
    <name evidence="1" type="ORF">PtoMrB4_22450</name>
</gene>
<dbReference type="GeneID" id="57397464"/>
<dbReference type="SUPFAM" id="SSF56091">
    <property type="entry name" value="DNA ligase/mRNA capping enzyme, catalytic domain"/>
    <property type="match status" value="1"/>
</dbReference>
<dbReference type="Pfam" id="PF09414">
    <property type="entry name" value="RNA_ligase"/>
    <property type="match status" value="1"/>
</dbReference>
<sequence length="287" mass="32278">MTDHVRVSTLNLDLFKYPRTPHLESSRLQLGDSDADQLAYRDLAGCHLVVEEKLDGANAAISFSPGGELLLQSRGHYLIGGSRERQFGQFKQWACAHEAWLLERLEDRYVMFGEVCSKLHSVFYDRLPHLFLEFDIWDRTEQAFLSTRARHALLAGGPVLSVPVLHEGPPPPRLADLLRLVGPSLARSPDWRASFERTVRREGLDLARALANGDHSEHMEGLYLKIEDARHTLGRAKWVRPDFVQAILDSGLHHSRQPYIPNLLAPGVDLYAPQPVVTWASLAAQGD</sequence>
<dbReference type="Gene3D" id="3.30.470.30">
    <property type="entry name" value="DNA ligase/mRNA capping enzyme"/>
    <property type="match status" value="1"/>
</dbReference>
<dbReference type="STRING" id="319939.SAMN05216263_102215"/>
<dbReference type="GO" id="GO:0016874">
    <property type="term" value="F:ligase activity"/>
    <property type="evidence" value="ECO:0007669"/>
    <property type="project" value="UniProtKB-KW"/>
</dbReference>
<dbReference type="EMBL" id="AP022642">
    <property type="protein sequence ID" value="BCA28268.1"/>
    <property type="molecule type" value="Genomic_DNA"/>
</dbReference>
<dbReference type="KEGG" id="poj:PtoMrB4_22450"/>
<reference evidence="1 2" key="1">
    <citation type="journal article" date="2020" name="Microbiol. Resour. Announc.">
        <title>Complete genome sequence of Pseudomonas otitidis strain MrB4, isolated from Lake Biwa in Japan.</title>
        <authorList>
            <person name="Miyazaki K."/>
            <person name="Hase E."/>
            <person name="Maruya T."/>
        </authorList>
    </citation>
    <scope>NUCLEOTIDE SEQUENCE [LARGE SCALE GENOMIC DNA]</scope>
    <source>
        <strain evidence="1 2">MrB4</strain>
    </source>
</reference>
<dbReference type="InterPro" id="IPR052732">
    <property type="entry name" value="Cell-binding_unc_protein"/>
</dbReference>
<protein>
    <submittedName>
        <fullName evidence="1">DNA ligase III</fullName>
    </submittedName>
</protein>
<dbReference type="Proteomes" id="UP000501237">
    <property type="component" value="Chromosome"/>
</dbReference>
<dbReference type="AlphaFoldDB" id="A0A1I0SZ83"/>
<dbReference type="RefSeq" id="WP_074967866.1">
    <property type="nucleotide sequence ID" value="NZ_AP022642.1"/>
</dbReference>
<name>A0A1I0SZ83_9GAMM</name>
<dbReference type="PANTHER" id="PTHR43883:SF1">
    <property type="entry name" value="GLUCONOKINASE"/>
    <property type="match status" value="1"/>
</dbReference>
<proteinExistence type="predicted"/>
<evidence type="ECO:0000313" key="1">
    <source>
        <dbReference type="EMBL" id="BCA28268.1"/>
    </source>
</evidence>